<organism evidence="13 14">
    <name type="scientific">Dyella koreensis</name>
    <dbReference type="NCBI Taxonomy" id="311235"/>
    <lineage>
        <taxon>Bacteria</taxon>
        <taxon>Pseudomonadati</taxon>
        <taxon>Pseudomonadota</taxon>
        <taxon>Gammaproteobacteria</taxon>
        <taxon>Lysobacterales</taxon>
        <taxon>Rhodanobacteraceae</taxon>
        <taxon>Dyella</taxon>
    </lineage>
</organism>
<protein>
    <recommendedName>
        <fullName evidence="4">Molybdopterin synthase catalytic subunit</fullName>
        <ecNumber evidence="3">2.8.1.12</ecNumber>
    </recommendedName>
    <alternativeName>
        <fullName evidence="9">MPT synthase subunit 2</fullName>
    </alternativeName>
    <alternativeName>
        <fullName evidence="7">Molybdenum cofactor biosynthesis protein E</fullName>
    </alternativeName>
    <alternativeName>
        <fullName evidence="8">Molybdopterin-converting factor large subunit</fullName>
    </alternativeName>
    <alternativeName>
        <fullName evidence="10">Molybdopterin-converting factor subunit 2</fullName>
    </alternativeName>
</protein>
<dbReference type="Pfam" id="PF02391">
    <property type="entry name" value="MoaE"/>
    <property type="match status" value="1"/>
</dbReference>
<evidence type="ECO:0000256" key="11">
    <source>
        <dbReference type="ARBA" id="ARBA00049878"/>
    </source>
</evidence>
<evidence type="ECO:0000256" key="6">
    <source>
        <dbReference type="ARBA" id="ARBA00026066"/>
    </source>
</evidence>
<evidence type="ECO:0000256" key="1">
    <source>
        <dbReference type="ARBA" id="ARBA00005046"/>
    </source>
</evidence>
<proteinExistence type="inferred from homology"/>
<evidence type="ECO:0000256" key="9">
    <source>
        <dbReference type="ARBA" id="ARBA00030781"/>
    </source>
</evidence>
<feature type="compositionally biased region" description="Basic and acidic residues" evidence="12">
    <location>
        <begin position="163"/>
        <end position="175"/>
    </location>
</feature>
<evidence type="ECO:0000256" key="5">
    <source>
        <dbReference type="ARBA" id="ARBA00023150"/>
    </source>
</evidence>
<comment type="catalytic activity">
    <reaction evidence="11">
        <text>2 [molybdopterin-synthase sulfur-carrier protein]-C-terminal-Gly-aminoethanethioate + cyclic pyranopterin phosphate + H2O = molybdopterin + 2 [molybdopterin-synthase sulfur-carrier protein]-C-terminal Gly-Gly + 2 H(+)</text>
        <dbReference type="Rhea" id="RHEA:26333"/>
        <dbReference type="Rhea" id="RHEA-COMP:12202"/>
        <dbReference type="Rhea" id="RHEA-COMP:19907"/>
        <dbReference type="ChEBI" id="CHEBI:15377"/>
        <dbReference type="ChEBI" id="CHEBI:15378"/>
        <dbReference type="ChEBI" id="CHEBI:58698"/>
        <dbReference type="ChEBI" id="CHEBI:59648"/>
        <dbReference type="ChEBI" id="CHEBI:90778"/>
        <dbReference type="ChEBI" id="CHEBI:232372"/>
        <dbReference type="EC" id="2.8.1.12"/>
    </reaction>
</comment>
<evidence type="ECO:0000256" key="3">
    <source>
        <dbReference type="ARBA" id="ARBA00011950"/>
    </source>
</evidence>
<keyword evidence="14" id="KW-1185">Reference proteome</keyword>
<dbReference type="PANTHER" id="PTHR23404">
    <property type="entry name" value="MOLYBDOPTERIN SYNTHASE RELATED"/>
    <property type="match status" value="1"/>
</dbReference>
<accession>A0ABW8K7I3</accession>
<dbReference type="Proteomes" id="UP001620408">
    <property type="component" value="Unassembled WGS sequence"/>
</dbReference>
<keyword evidence="5" id="KW-0501">Molybdenum cofactor biosynthesis</keyword>
<dbReference type="InterPro" id="IPR036563">
    <property type="entry name" value="MoaE_sf"/>
</dbReference>
<comment type="subunit">
    <text evidence="6">Heterotetramer of 2 MoaD subunits and 2 MoaE subunits. Also stable as homodimer. The enzyme changes between these two forms during catalysis.</text>
</comment>
<dbReference type="InterPro" id="IPR003448">
    <property type="entry name" value="Mopterin_biosynth_MoaE"/>
</dbReference>
<dbReference type="SUPFAM" id="SSF54690">
    <property type="entry name" value="Molybdopterin synthase subunit MoaE"/>
    <property type="match status" value="1"/>
</dbReference>
<evidence type="ECO:0000256" key="8">
    <source>
        <dbReference type="ARBA" id="ARBA00030407"/>
    </source>
</evidence>
<dbReference type="Gene3D" id="3.90.1170.40">
    <property type="entry name" value="Molybdopterin biosynthesis MoaE subunit"/>
    <property type="match status" value="1"/>
</dbReference>
<dbReference type="EMBL" id="JADIKD010000012">
    <property type="protein sequence ID" value="MFK2918839.1"/>
    <property type="molecule type" value="Genomic_DNA"/>
</dbReference>
<comment type="similarity">
    <text evidence="2">Belongs to the MoaE family.</text>
</comment>
<reference evidence="13 14" key="1">
    <citation type="submission" date="2020-10" db="EMBL/GenBank/DDBJ databases">
        <title>Phylogeny of dyella-like bacteria.</title>
        <authorList>
            <person name="Fu J."/>
        </authorList>
    </citation>
    <scope>NUCLEOTIDE SEQUENCE [LARGE SCALE GENOMIC DNA]</scope>
    <source>
        <strain evidence="13 14">BB4</strain>
    </source>
</reference>
<name>A0ABW8K7I3_9GAMM</name>
<evidence type="ECO:0000313" key="13">
    <source>
        <dbReference type="EMBL" id="MFK2918839.1"/>
    </source>
</evidence>
<gene>
    <name evidence="13" type="ORF">ISS97_16325</name>
</gene>
<evidence type="ECO:0000256" key="7">
    <source>
        <dbReference type="ARBA" id="ARBA00029745"/>
    </source>
</evidence>
<feature type="region of interest" description="Disordered" evidence="12">
    <location>
        <begin position="151"/>
        <end position="175"/>
    </location>
</feature>
<evidence type="ECO:0000256" key="10">
    <source>
        <dbReference type="ARBA" id="ARBA00032474"/>
    </source>
</evidence>
<dbReference type="CDD" id="cd00756">
    <property type="entry name" value="MoaE"/>
    <property type="match status" value="1"/>
</dbReference>
<dbReference type="EC" id="2.8.1.12" evidence="3"/>
<evidence type="ECO:0000256" key="2">
    <source>
        <dbReference type="ARBA" id="ARBA00005426"/>
    </source>
</evidence>
<evidence type="ECO:0000256" key="12">
    <source>
        <dbReference type="SAM" id="MobiDB-lite"/>
    </source>
</evidence>
<evidence type="ECO:0000256" key="4">
    <source>
        <dbReference type="ARBA" id="ARBA00013858"/>
    </source>
</evidence>
<sequence length="175" mass="19078">MDDFHVAVVERKVAALDVAAALEFVSDPRFGGIAVFVGKVRDHNLGRVVTGISYDLFEPLALRIFRAIGERARAEVGTSLKLYIAHAKGDLGLGDLAVVVAAGTPHRDEAFRACRLAIEAVKHEAPIWKQEHYIDGDSAWSEGCSLCDEQHEAQRAQASHDGSAGHDHSHEKHDH</sequence>
<comment type="caution">
    <text evidence="13">The sequence shown here is derived from an EMBL/GenBank/DDBJ whole genome shotgun (WGS) entry which is preliminary data.</text>
</comment>
<evidence type="ECO:0000313" key="14">
    <source>
        <dbReference type="Proteomes" id="UP001620408"/>
    </source>
</evidence>
<comment type="pathway">
    <text evidence="1">Cofactor biosynthesis; molybdopterin biosynthesis.</text>
</comment>
<dbReference type="RefSeq" id="WP_379983543.1">
    <property type="nucleotide sequence ID" value="NZ_JADIKD010000012.1"/>
</dbReference>